<keyword evidence="2" id="KW-0472">Membrane</keyword>
<reference evidence="3 4" key="1">
    <citation type="submission" date="2015-08" db="EMBL/GenBank/DDBJ databases">
        <title>Next Generation Sequencing and Analysis of the Genome of Puccinia sorghi L Schw, the Causal Agent of Maize Common Rust.</title>
        <authorList>
            <person name="Rochi L."/>
            <person name="Burguener G."/>
            <person name="Darino M."/>
            <person name="Turjanski A."/>
            <person name="Kreff E."/>
            <person name="Dieguez M.J."/>
            <person name="Sacco F."/>
        </authorList>
    </citation>
    <scope>NUCLEOTIDE SEQUENCE [LARGE SCALE GENOMIC DNA]</scope>
    <source>
        <strain evidence="3 4">RO10H11247</strain>
    </source>
</reference>
<keyword evidence="4" id="KW-1185">Reference proteome</keyword>
<evidence type="ECO:0000256" key="1">
    <source>
        <dbReference type="SAM" id="MobiDB-lite"/>
    </source>
</evidence>
<protein>
    <submittedName>
        <fullName evidence="3">Uncharacterized protein</fullName>
    </submittedName>
</protein>
<dbReference type="VEuPathDB" id="FungiDB:VP01_2097g1"/>
<keyword evidence="2" id="KW-0812">Transmembrane</keyword>
<evidence type="ECO:0000313" key="3">
    <source>
        <dbReference type="EMBL" id="KNZ57693.1"/>
    </source>
</evidence>
<comment type="caution">
    <text evidence="3">The sequence shown here is derived from an EMBL/GenBank/DDBJ whole genome shotgun (WGS) entry which is preliminary data.</text>
</comment>
<evidence type="ECO:0000256" key="2">
    <source>
        <dbReference type="SAM" id="Phobius"/>
    </source>
</evidence>
<proteinExistence type="predicted"/>
<gene>
    <name evidence="3" type="ORF">VP01_2097g1</name>
</gene>
<evidence type="ECO:0000313" key="4">
    <source>
        <dbReference type="Proteomes" id="UP000037035"/>
    </source>
</evidence>
<name>A0A0L6VAB0_9BASI</name>
<sequence>MLVIGRPRCRLTCAKSTISNNPQTAVCFLPPSGVRRIFKRLVFFCCIEKNGCGMKRMCMRESLFVSKNSRRNDVEMMRNEGKMIMNESVNEWMWDSSKGSGMINDPRHVSRCVRLLGRVGMVDAGSQATLTDDFVSPQGQPHRRSPFIDASLEMKRKGIVWHSWRAHYEGVQKKPLSNHNGLDVLRVCRTDAIVCALASLSRRALPPSILRCEVDRYLNGRQTNILSRTKKRFLAGCENALISILQLQQKNIAFLSAAELASNRFTGWAWKNIEKPTLARWSGFGFGWIQTPGFMESGGMVTHGTWMGVQFFSGNEEESYKATLLDNRINDDQYKSWLETCRLGLVRQKRNLVMEPKIIMAKDIKRALQEKTMKEMMRWFKCLQVVMGEERMANHPMPCCGFKDVERGSMSLSVLCLRLKSSANSVSPRFVRIPNKNQTGIGFSSELLFDQSEKRFASQFTTFLSHEDSTQVLNPSRNKSRSSTHSSTTLSPQSTHLITTQSLLVNFPSHISNSFLTFLLSIFLLSSILSHCSCSCQVRQFNLDFFLRFLLTLLSHRCSVIQILVLPQIIPVSHLYMLSYLRKFVIFSYYLFLMFSLILSFLTCFSFQSWL</sequence>
<feature type="compositionally biased region" description="Low complexity" evidence="1">
    <location>
        <begin position="475"/>
        <end position="493"/>
    </location>
</feature>
<feature type="region of interest" description="Disordered" evidence="1">
    <location>
        <begin position="469"/>
        <end position="493"/>
    </location>
</feature>
<dbReference type="EMBL" id="LAVV01006945">
    <property type="protein sequence ID" value="KNZ57693.1"/>
    <property type="molecule type" value="Genomic_DNA"/>
</dbReference>
<dbReference type="AlphaFoldDB" id="A0A0L6VAB0"/>
<dbReference type="Proteomes" id="UP000037035">
    <property type="component" value="Unassembled WGS sequence"/>
</dbReference>
<keyword evidence="2" id="KW-1133">Transmembrane helix</keyword>
<organism evidence="3 4">
    <name type="scientific">Puccinia sorghi</name>
    <dbReference type="NCBI Taxonomy" id="27349"/>
    <lineage>
        <taxon>Eukaryota</taxon>
        <taxon>Fungi</taxon>
        <taxon>Dikarya</taxon>
        <taxon>Basidiomycota</taxon>
        <taxon>Pucciniomycotina</taxon>
        <taxon>Pucciniomycetes</taxon>
        <taxon>Pucciniales</taxon>
        <taxon>Pucciniaceae</taxon>
        <taxon>Puccinia</taxon>
    </lineage>
</organism>
<accession>A0A0L6VAB0</accession>
<feature type="transmembrane region" description="Helical" evidence="2">
    <location>
        <begin position="586"/>
        <end position="607"/>
    </location>
</feature>